<dbReference type="GO" id="GO:0016020">
    <property type="term" value="C:membrane"/>
    <property type="evidence" value="ECO:0007669"/>
    <property type="project" value="InterPro"/>
</dbReference>
<dbReference type="SUPFAM" id="SSF51445">
    <property type="entry name" value="(Trans)glycosidases"/>
    <property type="match status" value="1"/>
</dbReference>
<dbReference type="InterPro" id="IPR005199">
    <property type="entry name" value="Glyco_hydro_79"/>
</dbReference>
<reference evidence="3" key="1">
    <citation type="journal article" date="2021" name="Genome Biol. Evol.">
        <title>A High-Quality Reference Genome for a Parasitic Bivalve with Doubly Uniparental Inheritance (Bivalvia: Unionida).</title>
        <authorList>
            <person name="Smith C.H."/>
        </authorList>
    </citation>
    <scope>NUCLEOTIDE SEQUENCE</scope>
    <source>
        <strain evidence="3">CHS0354</strain>
    </source>
</reference>
<evidence type="ECO:0008006" key="5">
    <source>
        <dbReference type="Google" id="ProtNLM"/>
    </source>
</evidence>
<feature type="signal peptide" evidence="2">
    <location>
        <begin position="1"/>
        <end position="26"/>
    </location>
</feature>
<dbReference type="PANTHER" id="PTHR46145:SF4">
    <property type="entry name" value="HEPARANASE"/>
    <property type="match status" value="1"/>
</dbReference>
<dbReference type="GO" id="GO:0031012">
    <property type="term" value="C:extracellular matrix"/>
    <property type="evidence" value="ECO:0007669"/>
    <property type="project" value="TreeGrafter"/>
</dbReference>
<reference evidence="3" key="2">
    <citation type="journal article" date="2021" name="Genome Biol. Evol.">
        <title>Developing a high-quality reference genome for a parasitic bivalve with doubly uniparental inheritance (Bivalvia: Unionida).</title>
        <authorList>
            <person name="Smith C.H."/>
        </authorList>
    </citation>
    <scope>NUCLEOTIDE SEQUENCE</scope>
    <source>
        <strain evidence="3">CHS0354</strain>
        <tissue evidence="3">Mantle</tissue>
    </source>
</reference>
<gene>
    <name evidence="3" type="ORF">CHS0354_004499</name>
</gene>
<evidence type="ECO:0000256" key="2">
    <source>
        <dbReference type="SAM" id="SignalP"/>
    </source>
</evidence>
<dbReference type="InterPro" id="IPR017853">
    <property type="entry name" value="GH"/>
</dbReference>
<evidence type="ECO:0000313" key="4">
    <source>
        <dbReference type="Proteomes" id="UP001195483"/>
    </source>
</evidence>
<keyword evidence="4" id="KW-1185">Reference proteome</keyword>
<proteinExistence type="inferred from homology"/>
<dbReference type="Proteomes" id="UP001195483">
    <property type="component" value="Unassembled WGS sequence"/>
</dbReference>
<keyword evidence="2" id="KW-0732">Signal</keyword>
<dbReference type="GO" id="GO:0016798">
    <property type="term" value="F:hydrolase activity, acting on glycosyl bonds"/>
    <property type="evidence" value="ECO:0007669"/>
    <property type="project" value="InterPro"/>
</dbReference>
<dbReference type="GO" id="GO:0005615">
    <property type="term" value="C:extracellular space"/>
    <property type="evidence" value="ECO:0007669"/>
    <property type="project" value="TreeGrafter"/>
</dbReference>
<organism evidence="3 4">
    <name type="scientific">Potamilus streckersoni</name>
    <dbReference type="NCBI Taxonomy" id="2493646"/>
    <lineage>
        <taxon>Eukaryota</taxon>
        <taxon>Metazoa</taxon>
        <taxon>Spiralia</taxon>
        <taxon>Lophotrochozoa</taxon>
        <taxon>Mollusca</taxon>
        <taxon>Bivalvia</taxon>
        <taxon>Autobranchia</taxon>
        <taxon>Heteroconchia</taxon>
        <taxon>Palaeoheterodonta</taxon>
        <taxon>Unionida</taxon>
        <taxon>Unionoidea</taxon>
        <taxon>Unionidae</taxon>
        <taxon>Ambleminae</taxon>
        <taxon>Lampsilini</taxon>
        <taxon>Potamilus</taxon>
    </lineage>
</organism>
<reference evidence="3" key="3">
    <citation type="submission" date="2023-05" db="EMBL/GenBank/DDBJ databases">
        <authorList>
            <person name="Smith C.H."/>
        </authorList>
    </citation>
    <scope>NUCLEOTIDE SEQUENCE</scope>
    <source>
        <strain evidence="3">CHS0354</strain>
        <tissue evidence="3">Mantle</tissue>
    </source>
</reference>
<name>A0AAE0SNI7_9BIVA</name>
<evidence type="ECO:0000256" key="1">
    <source>
        <dbReference type="ARBA" id="ARBA00009800"/>
    </source>
</evidence>
<protein>
    <recommendedName>
        <fullName evidence="5">Heparanase</fullName>
    </recommendedName>
</protein>
<feature type="chain" id="PRO_5041932860" description="Heparanase" evidence="2">
    <location>
        <begin position="27"/>
        <end position="511"/>
    </location>
</feature>
<dbReference type="PANTHER" id="PTHR46145">
    <property type="entry name" value="HEPARANASE"/>
    <property type="match status" value="1"/>
</dbReference>
<evidence type="ECO:0000313" key="3">
    <source>
        <dbReference type="EMBL" id="KAK3595342.1"/>
    </source>
</evidence>
<comment type="caution">
    <text evidence="3">The sequence shown here is derived from an EMBL/GenBank/DDBJ whole genome shotgun (WGS) entry which is preliminary data.</text>
</comment>
<sequence>MIRLNSLCSTCQVMLAFVSCFTEIHAAISVRVKIDVKSEINRLNENFVGFTLDSSLLRHHWENLDVRSKSVQTLAKGLSPCFVRVGGTGSDFLIFKNGKSISSSSRAANGSLGYGIDLSNEVDYTKHLTNFTMTGEFFDSLYSFVQSVSWNMTFDLNVLLREKEWWDPENAIQLMRYVAKKNYRVSGWELGNEPNAFYHILGYRINADQLADDYKRLYQILHDIFPQFNSSLILGPSVTKLCKENSIAYFTNFLQSGGGKIVTAATFHHYYFSAKTATEQMFLDPEVLDSLIEEVQLAVTITRKWAPYTQVWLGETSSASGGGAKGLSDTYIAGFMWLDKLGVAAKYGIDVVLRQSFYSGHYSLLDHNDCSPNPDYWLTLLYKNLVGRTVLNVTSSDASGQLRVYAHCTNIKRMQYKPGSVTIYLMNLHRKEAVNVEFLNFLSETVDFYLLQPVPSTNVKSKFIGLNGKTLLLQNNELPPLLPRKQQGKIILPSLTYGFIVIPNANATICY</sequence>
<comment type="similarity">
    <text evidence="1">Belongs to the glycosyl hydrolase 79 family.</text>
</comment>
<dbReference type="Pfam" id="PF03662">
    <property type="entry name" value="Glyco_hydro_79n"/>
    <property type="match status" value="1"/>
</dbReference>
<dbReference type="Gene3D" id="3.20.20.80">
    <property type="entry name" value="Glycosidases"/>
    <property type="match status" value="1"/>
</dbReference>
<dbReference type="EMBL" id="JAEAOA010000332">
    <property type="protein sequence ID" value="KAK3595342.1"/>
    <property type="molecule type" value="Genomic_DNA"/>
</dbReference>
<dbReference type="FunFam" id="3.20.20.80:FF:000024">
    <property type="entry name" value="Heparanase 2"/>
    <property type="match status" value="1"/>
</dbReference>
<dbReference type="AlphaFoldDB" id="A0AAE0SNI7"/>
<dbReference type="PROSITE" id="PS51257">
    <property type="entry name" value="PROKAR_LIPOPROTEIN"/>
    <property type="match status" value="1"/>
</dbReference>
<accession>A0AAE0SNI7</accession>